<dbReference type="EC" id="4.2.3.4" evidence="7 18"/>
<evidence type="ECO:0000256" key="9">
    <source>
        <dbReference type="ARBA" id="ARBA00022490"/>
    </source>
</evidence>
<evidence type="ECO:0000256" key="11">
    <source>
        <dbReference type="ARBA" id="ARBA00022723"/>
    </source>
</evidence>
<dbReference type="InterPro" id="IPR050071">
    <property type="entry name" value="Dehydroquinate_synthase"/>
</dbReference>
<feature type="binding site" evidence="18">
    <location>
        <begin position="177"/>
        <end position="180"/>
    </location>
    <ligand>
        <name>NAD(+)</name>
        <dbReference type="ChEBI" id="CHEBI:57540"/>
    </ligand>
</feature>
<dbReference type="HAMAP" id="MF_00110">
    <property type="entry name" value="DHQ_synthase"/>
    <property type="match status" value="1"/>
</dbReference>
<comment type="similarity">
    <text evidence="6 18">Belongs to the sugar phosphate cyclases superfamily. Dehydroquinate synthase family.</text>
</comment>
<dbReference type="GO" id="GO:0000166">
    <property type="term" value="F:nucleotide binding"/>
    <property type="evidence" value="ECO:0007669"/>
    <property type="project" value="UniProtKB-KW"/>
</dbReference>
<feature type="domain" description="3-dehydroquinate synthase C-terminal" evidence="20">
    <location>
        <begin position="190"/>
        <end position="329"/>
    </location>
</feature>
<dbReference type="PIRSF" id="PIRSF001455">
    <property type="entry name" value="DHQ_synth"/>
    <property type="match status" value="1"/>
</dbReference>
<evidence type="ECO:0000256" key="15">
    <source>
        <dbReference type="ARBA" id="ARBA00023141"/>
    </source>
</evidence>
<dbReference type="AlphaFoldDB" id="A0A9D1L573"/>
<dbReference type="EMBL" id="DVMQ01000007">
    <property type="protein sequence ID" value="HIU23738.1"/>
    <property type="molecule type" value="Genomic_DNA"/>
</dbReference>
<dbReference type="Pfam" id="PF24621">
    <property type="entry name" value="DHQS_C"/>
    <property type="match status" value="1"/>
</dbReference>
<feature type="domain" description="3-dehydroquinate synthase N-terminal" evidence="19">
    <location>
        <begin position="75"/>
        <end position="186"/>
    </location>
</feature>
<evidence type="ECO:0000256" key="16">
    <source>
        <dbReference type="ARBA" id="ARBA00023239"/>
    </source>
</evidence>
<proteinExistence type="inferred from homology"/>
<evidence type="ECO:0000259" key="19">
    <source>
        <dbReference type="Pfam" id="PF01761"/>
    </source>
</evidence>
<comment type="pathway">
    <text evidence="5 18">Metabolic intermediate biosynthesis; chorismate biosynthesis; chorismate from D-erythrose 4-phosphate and phosphoenolpyruvate: step 2/7.</text>
</comment>
<feature type="binding site" evidence="18">
    <location>
        <begin position="113"/>
        <end position="117"/>
    </location>
    <ligand>
        <name>NAD(+)</name>
        <dbReference type="ChEBI" id="CHEBI:57540"/>
    </ligand>
</feature>
<keyword evidence="17 18" id="KW-0170">Cobalt</keyword>
<dbReference type="SUPFAM" id="SSF56796">
    <property type="entry name" value="Dehydroquinate synthase-like"/>
    <property type="match status" value="1"/>
</dbReference>
<evidence type="ECO:0000256" key="13">
    <source>
        <dbReference type="ARBA" id="ARBA00022833"/>
    </source>
</evidence>
<comment type="caution">
    <text evidence="18">Lacks conserved residue(s) required for the propagation of feature annotation.</text>
</comment>
<evidence type="ECO:0000256" key="10">
    <source>
        <dbReference type="ARBA" id="ARBA00022605"/>
    </source>
</evidence>
<dbReference type="GO" id="GO:0008652">
    <property type="term" value="P:amino acid biosynthetic process"/>
    <property type="evidence" value="ECO:0007669"/>
    <property type="project" value="UniProtKB-KW"/>
</dbReference>
<keyword evidence="15 18" id="KW-0057">Aromatic amino acid biosynthesis</keyword>
<keyword evidence="11 18" id="KW-0479">Metal-binding</keyword>
<dbReference type="GO" id="GO:0003856">
    <property type="term" value="F:3-dehydroquinate synthase activity"/>
    <property type="evidence" value="ECO:0007669"/>
    <property type="project" value="UniProtKB-UniRule"/>
</dbReference>
<dbReference type="Proteomes" id="UP000824078">
    <property type="component" value="Unassembled WGS sequence"/>
</dbReference>
<feature type="binding site" evidence="18">
    <location>
        <position position="192"/>
    </location>
    <ligand>
        <name>Zn(2+)</name>
        <dbReference type="ChEBI" id="CHEBI:29105"/>
    </ligand>
</feature>
<sequence length="371" mass="39493">MNTSQITTKEIEVPTSSRTYQVTVGAGILEEIGSICRSSVGGDTCCVISDSTVAPLYAERVSRSLKEAGYHCFELTFPAGESSKRITTLEHLLEQIAQAQLTRDDLIVAVGGGVTGDMAGLAAALYLRGIQVVQVPTSLLAMVDSSIGGKTAVDLAAGKNLIGAFLQPSAVLADVQCLSTISPDLFRDSCGEVIKHGVIADADLFSHLEAHPLTQAFYDQATLVSVIARNIEIKRDVVSADEKERGLRQTLNFGHTIGHAVEAASNFSLGHGTCVAIGMCCIARAAYTKGWCESDVPARLEAVVATHGLPIDTDLSHDLIVQFATHDKKRHGDGLNVIIPSRIGEVEIKRLSLDEFRELVTLGCGVTQHLS</sequence>
<feature type="binding site" evidence="18">
    <location>
        <position position="271"/>
    </location>
    <ligand>
        <name>Zn(2+)</name>
        <dbReference type="ChEBI" id="CHEBI:29105"/>
    </ligand>
</feature>
<organism evidence="21 22">
    <name type="scientific">Candidatus Coprovicinus avistercoris</name>
    <dbReference type="NCBI Taxonomy" id="2840754"/>
    <lineage>
        <taxon>Bacteria</taxon>
        <taxon>Bacillati</taxon>
        <taxon>Actinomycetota</taxon>
        <taxon>Coriobacteriia</taxon>
        <taxon>Coriobacteriales</taxon>
        <taxon>Coriobacteriaceae</taxon>
        <taxon>Coriobacteriaceae incertae sedis</taxon>
        <taxon>Candidatus Coprovicinus</taxon>
    </lineage>
</organism>
<dbReference type="NCBIfam" id="TIGR01357">
    <property type="entry name" value="aroB"/>
    <property type="match status" value="1"/>
</dbReference>
<accession>A0A9D1L573</accession>
<comment type="subcellular location">
    <subcellularLocation>
        <location evidence="4 18">Cytoplasm</location>
    </subcellularLocation>
</comment>
<dbReference type="Pfam" id="PF01761">
    <property type="entry name" value="DHQ_synthase"/>
    <property type="match status" value="1"/>
</dbReference>
<dbReference type="Gene3D" id="3.40.50.1970">
    <property type="match status" value="1"/>
</dbReference>
<dbReference type="PANTHER" id="PTHR43622:SF7">
    <property type="entry name" value="3-DEHYDROQUINATE SYNTHASE, CHLOROPLASTIC"/>
    <property type="match status" value="1"/>
</dbReference>
<evidence type="ECO:0000256" key="18">
    <source>
        <dbReference type="HAMAP-Rule" id="MF_00110"/>
    </source>
</evidence>
<evidence type="ECO:0000256" key="4">
    <source>
        <dbReference type="ARBA" id="ARBA00004496"/>
    </source>
</evidence>
<comment type="catalytic activity">
    <reaction evidence="1 18">
        <text>7-phospho-2-dehydro-3-deoxy-D-arabino-heptonate = 3-dehydroquinate + phosphate</text>
        <dbReference type="Rhea" id="RHEA:21968"/>
        <dbReference type="ChEBI" id="CHEBI:32364"/>
        <dbReference type="ChEBI" id="CHEBI:43474"/>
        <dbReference type="ChEBI" id="CHEBI:58394"/>
        <dbReference type="EC" id="4.2.3.4"/>
    </reaction>
</comment>
<comment type="function">
    <text evidence="18">Catalyzes the conversion of 3-deoxy-D-arabino-heptulosonate 7-phosphate (DAHP) to dehydroquinate (DHQ).</text>
</comment>
<dbReference type="PANTHER" id="PTHR43622">
    <property type="entry name" value="3-DEHYDROQUINATE SYNTHASE"/>
    <property type="match status" value="1"/>
</dbReference>
<dbReference type="InterPro" id="IPR030960">
    <property type="entry name" value="DHQS/DOIS_N"/>
</dbReference>
<name>A0A9D1L573_9ACTN</name>
<evidence type="ECO:0000313" key="21">
    <source>
        <dbReference type="EMBL" id="HIU23738.1"/>
    </source>
</evidence>
<keyword evidence="14 18" id="KW-0520">NAD</keyword>
<dbReference type="InterPro" id="IPR030963">
    <property type="entry name" value="DHQ_synth_fam"/>
</dbReference>
<evidence type="ECO:0000256" key="12">
    <source>
        <dbReference type="ARBA" id="ARBA00022741"/>
    </source>
</evidence>
<comment type="cofactor">
    <cofactor evidence="3">
        <name>Zn(2+)</name>
        <dbReference type="ChEBI" id="CHEBI:29105"/>
    </cofactor>
</comment>
<evidence type="ECO:0000256" key="1">
    <source>
        <dbReference type="ARBA" id="ARBA00001393"/>
    </source>
</evidence>
<evidence type="ECO:0000256" key="6">
    <source>
        <dbReference type="ARBA" id="ARBA00005412"/>
    </source>
</evidence>
<keyword evidence="13 18" id="KW-0862">Zinc</keyword>
<comment type="caution">
    <text evidence="21">The sequence shown here is derived from an EMBL/GenBank/DDBJ whole genome shotgun (WGS) entry which is preliminary data.</text>
</comment>
<reference evidence="21" key="1">
    <citation type="submission" date="2020-10" db="EMBL/GenBank/DDBJ databases">
        <authorList>
            <person name="Gilroy R."/>
        </authorList>
    </citation>
    <scope>NUCLEOTIDE SEQUENCE</scope>
    <source>
        <strain evidence="21">ChiHjej12B11-29160</strain>
    </source>
</reference>
<evidence type="ECO:0000256" key="17">
    <source>
        <dbReference type="ARBA" id="ARBA00023285"/>
    </source>
</evidence>
<feature type="binding site" evidence="18">
    <location>
        <position position="159"/>
    </location>
    <ligand>
        <name>NAD(+)</name>
        <dbReference type="ChEBI" id="CHEBI:57540"/>
    </ligand>
</feature>
<feature type="binding site" evidence="18">
    <location>
        <begin position="137"/>
        <end position="138"/>
    </location>
    <ligand>
        <name>NAD(+)</name>
        <dbReference type="ChEBI" id="CHEBI:57540"/>
    </ligand>
</feature>
<comment type="cofactor">
    <cofactor evidence="2 18">
        <name>NAD(+)</name>
        <dbReference type="ChEBI" id="CHEBI:57540"/>
    </cofactor>
</comment>
<dbReference type="GO" id="GO:0009423">
    <property type="term" value="P:chorismate biosynthetic process"/>
    <property type="evidence" value="ECO:0007669"/>
    <property type="project" value="UniProtKB-UniRule"/>
</dbReference>
<evidence type="ECO:0000256" key="7">
    <source>
        <dbReference type="ARBA" id="ARBA00013031"/>
    </source>
</evidence>
<evidence type="ECO:0000256" key="8">
    <source>
        <dbReference type="ARBA" id="ARBA00017684"/>
    </source>
</evidence>
<dbReference type="FunFam" id="3.40.50.1970:FF:000007">
    <property type="entry name" value="Pentafunctional AROM polypeptide"/>
    <property type="match status" value="1"/>
</dbReference>
<dbReference type="CDD" id="cd08195">
    <property type="entry name" value="DHQS"/>
    <property type="match status" value="1"/>
</dbReference>
<feature type="binding site" evidence="18">
    <location>
        <position position="150"/>
    </location>
    <ligand>
        <name>NAD(+)</name>
        <dbReference type="ChEBI" id="CHEBI:57540"/>
    </ligand>
</feature>
<keyword evidence="12 18" id="KW-0547">Nucleotide-binding</keyword>
<dbReference type="GO" id="GO:0046872">
    <property type="term" value="F:metal ion binding"/>
    <property type="evidence" value="ECO:0007669"/>
    <property type="project" value="UniProtKB-KW"/>
</dbReference>
<dbReference type="InterPro" id="IPR016037">
    <property type="entry name" value="DHQ_synth_AroB"/>
</dbReference>
<comment type="cofactor">
    <cofactor evidence="18">
        <name>Co(2+)</name>
        <dbReference type="ChEBI" id="CHEBI:48828"/>
    </cofactor>
    <cofactor evidence="18">
        <name>Zn(2+)</name>
        <dbReference type="ChEBI" id="CHEBI:29105"/>
    </cofactor>
    <text evidence="18">Binds 1 divalent metal cation per subunit. Can use either Co(2+) or Zn(2+).</text>
</comment>
<evidence type="ECO:0000256" key="3">
    <source>
        <dbReference type="ARBA" id="ARBA00001947"/>
    </source>
</evidence>
<feature type="binding site" evidence="18">
    <location>
        <position position="255"/>
    </location>
    <ligand>
        <name>Zn(2+)</name>
        <dbReference type="ChEBI" id="CHEBI:29105"/>
    </ligand>
</feature>
<keyword evidence="10 18" id="KW-0028">Amino-acid biosynthesis</keyword>
<evidence type="ECO:0000259" key="20">
    <source>
        <dbReference type="Pfam" id="PF24621"/>
    </source>
</evidence>
<reference evidence="21" key="2">
    <citation type="journal article" date="2021" name="PeerJ">
        <title>Extensive microbial diversity within the chicken gut microbiome revealed by metagenomics and culture.</title>
        <authorList>
            <person name="Gilroy R."/>
            <person name="Ravi A."/>
            <person name="Getino M."/>
            <person name="Pursley I."/>
            <person name="Horton D.L."/>
            <person name="Alikhan N.F."/>
            <person name="Baker D."/>
            <person name="Gharbi K."/>
            <person name="Hall N."/>
            <person name="Watson M."/>
            <person name="Adriaenssens E.M."/>
            <person name="Foster-Nyarko E."/>
            <person name="Jarju S."/>
            <person name="Secka A."/>
            <person name="Antonio M."/>
            <person name="Oren A."/>
            <person name="Chaudhuri R.R."/>
            <person name="La Ragione R."/>
            <person name="Hildebrand F."/>
            <person name="Pallen M.J."/>
        </authorList>
    </citation>
    <scope>NUCLEOTIDE SEQUENCE</scope>
    <source>
        <strain evidence="21">ChiHjej12B11-29160</strain>
    </source>
</reference>
<keyword evidence="9 18" id="KW-0963">Cytoplasm</keyword>
<dbReference type="Gene3D" id="1.20.1090.10">
    <property type="entry name" value="Dehydroquinate synthase-like - alpha domain"/>
    <property type="match status" value="1"/>
</dbReference>
<dbReference type="GO" id="GO:0005737">
    <property type="term" value="C:cytoplasm"/>
    <property type="evidence" value="ECO:0007669"/>
    <property type="project" value="UniProtKB-SubCell"/>
</dbReference>
<evidence type="ECO:0000256" key="2">
    <source>
        <dbReference type="ARBA" id="ARBA00001911"/>
    </source>
</evidence>
<evidence type="ECO:0000313" key="22">
    <source>
        <dbReference type="Proteomes" id="UP000824078"/>
    </source>
</evidence>
<keyword evidence="16 18" id="KW-0456">Lyase</keyword>
<evidence type="ECO:0000256" key="14">
    <source>
        <dbReference type="ARBA" id="ARBA00023027"/>
    </source>
</evidence>
<protein>
    <recommendedName>
        <fullName evidence="8 18">3-dehydroquinate synthase</fullName>
        <shortName evidence="18">DHQS</shortName>
        <ecNumber evidence="7 18">4.2.3.4</ecNumber>
    </recommendedName>
</protein>
<gene>
    <name evidence="18 21" type="primary">aroB</name>
    <name evidence="21" type="ORF">IAD17_02285</name>
</gene>
<evidence type="ECO:0000256" key="5">
    <source>
        <dbReference type="ARBA" id="ARBA00004661"/>
    </source>
</evidence>
<dbReference type="GO" id="GO:0009073">
    <property type="term" value="P:aromatic amino acid family biosynthetic process"/>
    <property type="evidence" value="ECO:0007669"/>
    <property type="project" value="UniProtKB-KW"/>
</dbReference>
<dbReference type="InterPro" id="IPR056179">
    <property type="entry name" value="DHQS_C"/>
</dbReference>